<organism evidence="2 3">
    <name type="scientific">Sphingomonas agrestis</name>
    <dbReference type="NCBI Taxonomy" id="3080540"/>
    <lineage>
        <taxon>Bacteria</taxon>
        <taxon>Pseudomonadati</taxon>
        <taxon>Pseudomonadota</taxon>
        <taxon>Alphaproteobacteria</taxon>
        <taxon>Sphingomonadales</taxon>
        <taxon>Sphingomonadaceae</taxon>
        <taxon>Sphingomonas</taxon>
    </lineage>
</organism>
<feature type="transmembrane region" description="Helical" evidence="1">
    <location>
        <begin position="43"/>
        <end position="63"/>
    </location>
</feature>
<feature type="transmembrane region" description="Helical" evidence="1">
    <location>
        <begin position="69"/>
        <end position="89"/>
    </location>
</feature>
<keyword evidence="1" id="KW-0472">Membrane</keyword>
<evidence type="ECO:0000313" key="3">
    <source>
        <dbReference type="Proteomes" id="UP001273531"/>
    </source>
</evidence>
<reference evidence="2 3" key="1">
    <citation type="submission" date="2023-10" db="EMBL/GenBank/DDBJ databases">
        <title>Sphingomonas sp. HF-S4 16S ribosomal RNA gene Genome sequencing and assembly.</title>
        <authorList>
            <person name="Lee H."/>
        </authorList>
    </citation>
    <scope>NUCLEOTIDE SEQUENCE [LARGE SCALE GENOMIC DNA]</scope>
    <source>
        <strain evidence="2 3">HF-S4</strain>
    </source>
</reference>
<accession>A0ABU3Y9B9</accession>
<dbReference type="Proteomes" id="UP001273531">
    <property type="component" value="Unassembled WGS sequence"/>
</dbReference>
<keyword evidence="1" id="KW-0812">Transmembrane</keyword>
<gene>
    <name evidence="2" type="ORF">RZN05_13420</name>
</gene>
<sequence length="242" mass="26142">MTDVDRLRARADELIERSRARAPANAADQRLRRRREAEVVRRVTRIAIADGAIIAGAIVFALAVAPLGIMGAMLVALLLIVATIFFAALPAGGGAPEIEQLAQIPLKALPRTTEHWLDTQRAALPAPVHGLVDSIGVKLEFLAPQLALLDEKSPAAGEVRKLVGEQLPELIKGYARVPEPLRRVERNGLTPDQQLAQGLQVIDDEIAEMSAQLAQGDLDLLATRGRYLQIKYQGDEVGNGPQ</sequence>
<keyword evidence="1" id="KW-1133">Transmembrane helix</keyword>
<keyword evidence="3" id="KW-1185">Reference proteome</keyword>
<proteinExistence type="predicted"/>
<dbReference type="RefSeq" id="WP_317227107.1">
    <property type="nucleotide sequence ID" value="NZ_JAWJEJ010000001.1"/>
</dbReference>
<comment type="caution">
    <text evidence="2">The sequence shown here is derived from an EMBL/GenBank/DDBJ whole genome shotgun (WGS) entry which is preliminary data.</text>
</comment>
<dbReference type="EMBL" id="JAWJEJ010000001">
    <property type="protein sequence ID" value="MDV3457989.1"/>
    <property type="molecule type" value="Genomic_DNA"/>
</dbReference>
<evidence type="ECO:0000313" key="2">
    <source>
        <dbReference type="EMBL" id="MDV3457989.1"/>
    </source>
</evidence>
<evidence type="ECO:0008006" key="4">
    <source>
        <dbReference type="Google" id="ProtNLM"/>
    </source>
</evidence>
<protein>
    <recommendedName>
        <fullName evidence="4">5-bromo-4-chloroindolyl phosphate hydrolase</fullName>
    </recommendedName>
</protein>
<name>A0ABU3Y9B9_9SPHN</name>
<evidence type="ECO:0000256" key="1">
    <source>
        <dbReference type="SAM" id="Phobius"/>
    </source>
</evidence>